<accession>A0A1N6UP71</accession>
<evidence type="ECO:0000313" key="3">
    <source>
        <dbReference type="Proteomes" id="UP000241788"/>
    </source>
</evidence>
<dbReference type="PANTHER" id="PTHR45982:SF1">
    <property type="entry name" value="REGULATOR OF CHROMOSOME CONDENSATION"/>
    <property type="match status" value="1"/>
</dbReference>
<dbReference type="Pfam" id="PF00415">
    <property type="entry name" value="RCC1"/>
    <property type="match status" value="1"/>
</dbReference>
<name>A0A1N6UP71_9GAMM</name>
<sequence>MSFNPARKLLLPAVLRGLALGAILTLPVTAPALAQSPRIVQLAGSMETTFALREDGSVVGWGRNDKGQLGPDPTPGNVPHKARPTPIALPGRARQIASGGDNGYALLEDGRLFAWGKGEGLGTGGSAGGVVRQAVADRGAGLRRAAGQVQSMADEAQRASRGDLGAAASLLGGLLSRKERAATPKAALSANLPPPAADSAVPIEVPLRDVKQIYAYKGVAIALMQDGTLRAWGSRSAGRVGDGKAVKRWGESSPPALSPVVVTGAEGITQVSIGDKHVLALRNDGRVLSWGLNARGQLGRQPVQEQALDTPDLVEGVSDAVQVAAGDYPVSMAVRHDGSLLVWGSSSMAHFGSGEADNGRGEWDIHPRPVPGVRSAARVVVGNLNAIAILRDGSLMGWGNTDWGNLGIGKKTGFVYSPTRLALRDVVDVVVQFGRTYAIKRDGSLWYMGVGDKEDWQSPHTSNASPIPLSLQP</sequence>
<dbReference type="InterPro" id="IPR009091">
    <property type="entry name" value="RCC1/BLIP-II"/>
</dbReference>
<evidence type="ECO:0000256" key="1">
    <source>
        <dbReference type="SAM" id="MobiDB-lite"/>
    </source>
</evidence>
<dbReference type="RefSeq" id="WP_076587180.1">
    <property type="nucleotide sequence ID" value="NZ_FTLW01000003.1"/>
</dbReference>
<dbReference type="Gene3D" id="2.130.10.30">
    <property type="entry name" value="Regulator of chromosome condensation 1/beta-lactamase-inhibitor protein II"/>
    <property type="match status" value="2"/>
</dbReference>
<evidence type="ECO:0000313" key="2">
    <source>
        <dbReference type="EMBL" id="SIQ67414.1"/>
    </source>
</evidence>
<dbReference type="InterPro" id="IPR000408">
    <property type="entry name" value="Reg_chr_condens"/>
</dbReference>
<proteinExistence type="predicted"/>
<dbReference type="AlphaFoldDB" id="A0A1N6UP71"/>
<feature type="region of interest" description="Disordered" evidence="1">
    <location>
        <begin position="64"/>
        <end position="86"/>
    </location>
</feature>
<protein>
    <submittedName>
        <fullName evidence="2">Alpha-tubulin suppressor</fullName>
    </submittedName>
</protein>
<dbReference type="Proteomes" id="UP000241788">
    <property type="component" value="Unassembled WGS sequence"/>
</dbReference>
<dbReference type="EMBL" id="FTLW01000003">
    <property type="protein sequence ID" value="SIQ67414.1"/>
    <property type="molecule type" value="Genomic_DNA"/>
</dbReference>
<organism evidence="2 3">
    <name type="scientific">Solilutibacter tolerans</name>
    <dbReference type="NCBI Taxonomy" id="1604334"/>
    <lineage>
        <taxon>Bacteria</taxon>
        <taxon>Pseudomonadati</taxon>
        <taxon>Pseudomonadota</taxon>
        <taxon>Gammaproteobacteria</taxon>
        <taxon>Lysobacterales</taxon>
        <taxon>Lysobacteraceae</taxon>
        <taxon>Solilutibacter</taxon>
    </lineage>
</organism>
<dbReference type="InterPro" id="IPR051553">
    <property type="entry name" value="Ran_GTPase-activating"/>
</dbReference>
<keyword evidence="3" id="KW-1185">Reference proteome</keyword>
<dbReference type="PANTHER" id="PTHR45982">
    <property type="entry name" value="REGULATOR OF CHROMOSOME CONDENSATION"/>
    <property type="match status" value="1"/>
</dbReference>
<dbReference type="PRINTS" id="PR00633">
    <property type="entry name" value="RCCNDNSATION"/>
</dbReference>
<dbReference type="STRING" id="1604334.SAMN05421546_1716"/>
<dbReference type="SUPFAM" id="SSF50985">
    <property type="entry name" value="RCC1/BLIP-II"/>
    <property type="match status" value="2"/>
</dbReference>
<dbReference type="Pfam" id="PF13540">
    <property type="entry name" value="RCC1_2"/>
    <property type="match status" value="1"/>
</dbReference>
<reference evidence="3" key="1">
    <citation type="submission" date="2017-01" db="EMBL/GenBank/DDBJ databases">
        <authorList>
            <person name="Varghese N."/>
            <person name="Submissions S."/>
        </authorList>
    </citation>
    <scope>NUCLEOTIDE SEQUENCE [LARGE SCALE GENOMIC DNA]</scope>
    <source>
        <strain evidence="3">UM1</strain>
    </source>
</reference>
<dbReference type="PROSITE" id="PS50012">
    <property type="entry name" value="RCC1_3"/>
    <property type="match status" value="5"/>
</dbReference>
<gene>
    <name evidence="2" type="ORF">SAMN05421546_1716</name>
</gene>